<dbReference type="Gene3D" id="1.20.120.1940">
    <property type="entry name" value="YfdX protein domain"/>
    <property type="match status" value="1"/>
</dbReference>
<dbReference type="EMBL" id="JAFVMG010000017">
    <property type="protein sequence ID" value="MBO1329316.1"/>
    <property type="molecule type" value="Genomic_DNA"/>
</dbReference>
<protein>
    <submittedName>
        <fullName evidence="3">YfdX family protein</fullName>
    </submittedName>
</protein>
<comment type="caution">
    <text evidence="3">The sequence shown here is derived from an EMBL/GenBank/DDBJ whole genome shotgun (WGS) entry which is preliminary data.</text>
</comment>
<dbReference type="Pfam" id="PF10938">
    <property type="entry name" value="YfdX"/>
    <property type="match status" value="1"/>
</dbReference>
<keyword evidence="2" id="KW-0732">Signal</keyword>
<dbReference type="RefSeq" id="WP_207855179.1">
    <property type="nucleotide sequence ID" value="NZ_JAFVMG010000017.1"/>
</dbReference>
<gene>
    <name evidence="3" type="ORF">J2D75_12625</name>
</gene>
<feature type="chain" id="PRO_5046149438" evidence="2">
    <location>
        <begin position="23"/>
        <end position="243"/>
    </location>
</feature>
<proteinExistence type="predicted"/>
<accession>A0ABS3LPL7</accession>
<feature type="region of interest" description="Disordered" evidence="1">
    <location>
        <begin position="219"/>
        <end position="243"/>
    </location>
</feature>
<evidence type="ECO:0000256" key="1">
    <source>
        <dbReference type="SAM" id="MobiDB-lite"/>
    </source>
</evidence>
<dbReference type="Proteomes" id="UP000664399">
    <property type="component" value="Unassembled WGS sequence"/>
</dbReference>
<feature type="signal peptide" evidence="2">
    <location>
        <begin position="1"/>
        <end position="22"/>
    </location>
</feature>
<dbReference type="InterPro" id="IPR021236">
    <property type="entry name" value="Uncharacterised_YfdX"/>
</dbReference>
<dbReference type="Gene3D" id="6.10.250.2140">
    <property type="match status" value="1"/>
</dbReference>
<evidence type="ECO:0000256" key="2">
    <source>
        <dbReference type="SAM" id="SignalP"/>
    </source>
</evidence>
<name>A0ABS3LPL7_9PROT</name>
<reference evidence="3 4" key="1">
    <citation type="submission" date="2021-03" db="EMBL/GenBank/DDBJ databases">
        <title>The complete genome sequence of Acetobacter suratthaniensis TBRC 1719.</title>
        <authorList>
            <person name="Charoenyingcharoen P."/>
            <person name="Yukphan P."/>
        </authorList>
    </citation>
    <scope>NUCLEOTIDE SEQUENCE [LARGE SCALE GENOMIC DNA]</scope>
    <source>
        <strain evidence="3 4">TBRC 1719</strain>
    </source>
</reference>
<evidence type="ECO:0000313" key="4">
    <source>
        <dbReference type="Proteomes" id="UP000664399"/>
    </source>
</evidence>
<evidence type="ECO:0000313" key="3">
    <source>
        <dbReference type="EMBL" id="MBO1329316.1"/>
    </source>
</evidence>
<keyword evidence="4" id="KW-1185">Reference proteome</keyword>
<organism evidence="3 4">
    <name type="scientific">Acetobacter suratthaniensis</name>
    <dbReference type="NCBI Taxonomy" id="1502841"/>
    <lineage>
        <taxon>Bacteria</taxon>
        <taxon>Pseudomonadati</taxon>
        <taxon>Pseudomonadota</taxon>
        <taxon>Alphaproteobacteria</taxon>
        <taxon>Acetobacterales</taxon>
        <taxon>Acetobacteraceae</taxon>
        <taxon>Acetobacter</taxon>
    </lineage>
</organism>
<sequence length="243" mass="25507">MRFKFSLMAAAVLMVGVVPAQAETLHARWEEYKAGRAMRHLSADGQKAMVDVLQARDLLSQGKSDAAIPLLYDAQKRFAAAGTDNRHFIAAENQLQPAPSHPAGANHKPVAGSVTWVPVGGELVVTDTLAPEKKAAAQTVNQQLKAGQTQQAQESLAVVGQDTDFIIALAPLEASQGALNRAKVFTEGRLNSQAVDALNELVDGIVFVSDDFIEQQAAQSATTAPTAAKPATPTPAAAPAATH</sequence>